<dbReference type="Proteomes" id="UP000321168">
    <property type="component" value="Unassembled WGS sequence"/>
</dbReference>
<dbReference type="InterPro" id="IPR036264">
    <property type="entry name" value="Bact_exopeptidase_dim_dom"/>
</dbReference>
<keyword evidence="2" id="KW-0479">Metal-binding</keyword>
<reference evidence="4 5" key="1">
    <citation type="submission" date="2019-08" db="EMBL/GenBank/DDBJ databases">
        <title>Genome of Luteibaculum oceani JCM 18817.</title>
        <authorList>
            <person name="Bowman J.P."/>
        </authorList>
    </citation>
    <scope>NUCLEOTIDE SEQUENCE [LARGE SCALE GENOMIC DNA]</scope>
    <source>
        <strain evidence="4 5">JCM 18817</strain>
    </source>
</reference>
<feature type="binding site" evidence="2">
    <location>
        <position position="103"/>
    </location>
    <ligand>
        <name>Mn(2+)</name>
        <dbReference type="ChEBI" id="CHEBI:29035"/>
        <label>2</label>
    </ligand>
</feature>
<dbReference type="GO" id="GO:0046872">
    <property type="term" value="F:metal ion binding"/>
    <property type="evidence" value="ECO:0007669"/>
    <property type="project" value="UniProtKB-KW"/>
</dbReference>
<dbReference type="CDD" id="cd03886">
    <property type="entry name" value="M20_Acy1"/>
    <property type="match status" value="1"/>
</dbReference>
<proteinExistence type="predicted"/>
<dbReference type="OrthoDB" id="9776731at2"/>
<dbReference type="EMBL" id="VORB01000003">
    <property type="protein sequence ID" value="TXC81786.1"/>
    <property type="molecule type" value="Genomic_DNA"/>
</dbReference>
<keyword evidence="2" id="KW-0464">Manganese</keyword>
<dbReference type="InterPro" id="IPR011650">
    <property type="entry name" value="Peptidase_M20_dimer"/>
</dbReference>
<dbReference type="FunFam" id="3.30.70.360:FF:000001">
    <property type="entry name" value="N-acetyldiaminopimelate deacetylase"/>
    <property type="match status" value="1"/>
</dbReference>
<dbReference type="Gene3D" id="3.30.70.360">
    <property type="match status" value="1"/>
</dbReference>
<evidence type="ECO:0000256" key="1">
    <source>
        <dbReference type="ARBA" id="ARBA00022801"/>
    </source>
</evidence>
<comment type="cofactor">
    <cofactor evidence="2">
        <name>Mn(2+)</name>
        <dbReference type="ChEBI" id="CHEBI:29035"/>
    </cofactor>
    <text evidence="2">The Mn(2+) ion enhances activity.</text>
</comment>
<accession>A0A5C6VBH0</accession>
<sequence>MLSTQFFHDKAVELYPFIKSIREHLHANPELSFKEYNTSDFIAERLTELKLKFERNWADTGIVGRIGSGGKHLALRADIDALPITEENDVPYKSCNPGVMHACGHDVHSSCLIGALAILSVIKDLPGQVRFIFQPGEEKNPGGASMLIKEGVLEDPKVDGIIGQHVYPELEQGKVGFRSGMYMASCDEIYIEIEGKGGHGALPHKAVDSVYIASQIVVALQNIVSRKADATIPTVLSFGKFQADGATNVIPSKVYLAGTFRTFNEEWRKEAHELIKRQAEGIAASFGAKANVKIDVGYPFLKNDEDFTHKSQHWARELLGEENVVELGMRMTAEDFSYYSQHVPASFYRLGVRNEDLGIVNSVHHPKFDIDPKALQTGMATMAYLAYRYLSE</sequence>
<dbReference type="InterPro" id="IPR017439">
    <property type="entry name" value="Amidohydrolase"/>
</dbReference>
<feature type="binding site" evidence="2">
    <location>
        <position position="138"/>
    </location>
    <ligand>
        <name>Mn(2+)</name>
        <dbReference type="ChEBI" id="CHEBI:29035"/>
        <label>2</label>
    </ligand>
</feature>
<evidence type="ECO:0000259" key="3">
    <source>
        <dbReference type="Pfam" id="PF07687"/>
    </source>
</evidence>
<feature type="binding site" evidence="2">
    <location>
        <position position="165"/>
    </location>
    <ligand>
        <name>Mn(2+)</name>
        <dbReference type="ChEBI" id="CHEBI:29035"/>
        <label>2</label>
    </ligand>
</feature>
<dbReference type="Gene3D" id="3.40.630.10">
    <property type="entry name" value="Zn peptidases"/>
    <property type="match status" value="1"/>
</dbReference>
<dbReference type="InterPro" id="IPR002933">
    <property type="entry name" value="Peptidase_M20"/>
</dbReference>
<keyword evidence="5" id="KW-1185">Reference proteome</keyword>
<dbReference type="PANTHER" id="PTHR11014">
    <property type="entry name" value="PEPTIDASE M20 FAMILY MEMBER"/>
    <property type="match status" value="1"/>
</dbReference>
<dbReference type="Pfam" id="PF07687">
    <property type="entry name" value="M20_dimer"/>
    <property type="match status" value="1"/>
</dbReference>
<evidence type="ECO:0000313" key="5">
    <source>
        <dbReference type="Proteomes" id="UP000321168"/>
    </source>
</evidence>
<evidence type="ECO:0000256" key="2">
    <source>
        <dbReference type="PIRSR" id="PIRSR005962-1"/>
    </source>
</evidence>
<feature type="binding site" evidence="2">
    <location>
        <position position="364"/>
    </location>
    <ligand>
        <name>Mn(2+)</name>
        <dbReference type="ChEBI" id="CHEBI:29035"/>
        <label>2</label>
    </ligand>
</feature>
<feature type="binding site" evidence="2">
    <location>
        <position position="105"/>
    </location>
    <ligand>
        <name>Mn(2+)</name>
        <dbReference type="ChEBI" id="CHEBI:29035"/>
        <label>2</label>
    </ligand>
</feature>
<dbReference type="Pfam" id="PF01546">
    <property type="entry name" value="Peptidase_M20"/>
    <property type="match status" value="1"/>
</dbReference>
<feature type="domain" description="Peptidase M20 dimerisation" evidence="3">
    <location>
        <begin position="191"/>
        <end position="280"/>
    </location>
</feature>
<dbReference type="NCBIfam" id="TIGR01891">
    <property type="entry name" value="amidohydrolases"/>
    <property type="match status" value="1"/>
</dbReference>
<dbReference type="PANTHER" id="PTHR11014:SF63">
    <property type="entry name" value="METALLOPEPTIDASE, PUTATIVE (AFU_ORTHOLOGUE AFUA_6G09600)-RELATED"/>
    <property type="match status" value="1"/>
</dbReference>
<protein>
    <submittedName>
        <fullName evidence="4">Amidohydrolase</fullName>
    </submittedName>
</protein>
<organism evidence="4 5">
    <name type="scientific">Luteibaculum oceani</name>
    <dbReference type="NCBI Taxonomy" id="1294296"/>
    <lineage>
        <taxon>Bacteria</taxon>
        <taxon>Pseudomonadati</taxon>
        <taxon>Bacteroidota</taxon>
        <taxon>Flavobacteriia</taxon>
        <taxon>Flavobacteriales</taxon>
        <taxon>Luteibaculaceae</taxon>
        <taxon>Luteibaculum</taxon>
    </lineage>
</organism>
<keyword evidence="1 4" id="KW-0378">Hydrolase</keyword>
<evidence type="ECO:0000313" key="4">
    <source>
        <dbReference type="EMBL" id="TXC81786.1"/>
    </source>
</evidence>
<name>A0A5C6VBH0_9FLAO</name>
<dbReference type="SUPFAM" id="SSF55031">
    <property type="entry name" value="Bacterial exopeptidase dimerisation domain"/>
    <property type="match status" value="1"/>
</dbReference>
<dbReference type="GO" id="GO:0019877">
    <property type="term" value="P:diaminopimelate biosynthetic process"/>
    <property type="evidence" value="ECO:0007669"/>
    <property type="project" value="UniProtKB-ARBA"/>
</dbReference>
<comment type="caution">
    <text evidence="4">The sequence shown here is derived from an EMBL/GenBank/DDBJ whole genome shotgun (WGS) entry which is preliminary data.</text>
</comment>
<dbReference type="GO" id="GO:0050118">
    <property type="term" value="F:N-acetyldiaminopimelate deacetylase activity"/>
    <property type="evidence" value="ECO:0007669"/>
    <property type="project" value="UniProtKB-ARBA"/>
</dbReference>
<dbReference type="AlphaFoldDB" id="A0A5C6VBH0"/>
<dbReference type="SUPFAM" id="SSF53187">
    <property type="entry name" value="Zn-dependent exopeptidases"/>
    <property type="match status" value="1"/>
</dbReference>
<dbReference type="PIRSF" id="PIRSF005962">
    <property type="entry name" value="Pept_M20D_amidohydro"/>
    <property type="match status" value="1"/>
</dbReference>
<dbReference type="RefSeq" id="WP_147013833.1">
    <property type="nucleotide sequence ID" value="NZ_VORB01000003.1"/>
</dbReference>
<gene>
    <name evidence="4" type="ORF">FRX97_04515</name>
</gene>